<dbReference type="GO" id="GO:0000976">
    <property type="term" value="F:transcription cis-regulatory region binding"/>
    <property type="evidence" value="ECO:0007669"/>
    <property type="project" value="TreeGrafter"/>
</dbReference>
<dbReference type="PROSITE" id="PS50932">
    <property type="entry name" value="HTH_LACI_2"/>
    <property type="match status" value="1"/>
</dbReference>
<dbReference type="Gene3D" id="1.10.260.40">
    <property type="entry name" value="lambda repressor-like DNA-binding domains"/>
    <property type="match status" value="1"/>
</dbReference>
<reference evidence="5" key="1">
    <citation type="submission" date="2016-10" db="EMBL/GenBank/DDBJ databases">
        <title>Sequence of Gallionella enrichment culture.</title>
        <authorList>
            <person name="Poehlein A."/>
            <person name="Muehling M."/>
            <person name="Daniel R."/>
        </authorList>
    </citation>
    <scope>NUCLEOTIDE SEQUENCE</scope>
</reference>
<dbReference type="InterPro" id="IPR046335">
    <property type="entry name" value="LacI/GalR-like_sensor"/>
</dbReference>
<dbReference type="SMART" id="SM00354">
    <property type="entry name" value="HTH_LACI"/>
    <property type="match status" value="1"/>
</dbReference>
<dbReference type="CDD" id="cd01392">
    <property type="entry name" value="HTH_LacI"/>
    <property type="match status" value="1"/>
</dbReference>
<evidence type="ECO:0000256" key="2">
    <source>
        <dbReference type="ARBA" id="ARBA00023125"/>
    </source>
</evidence>
<dbReference type="InterPro" id="IPR000843">
    <property type="entry name" value="HTH_LacI"/>
</dbReference>
<dbReference type="AlphaFoldDB" id="A0A1J5SJ31"/>
<evidence type="ECO:0000256" key="1">
    <source>
        <dbReference type="ARBA" id="ARBA00023015"/>
    </source>
</evidence>
<accession>A0A1J5SJ31</accession>
<evidence type="ECO:0000256" key="3">
    <source>
        <dbReference type="ARBA" id="ARBA00023163"/>
    </source>
</evidence>
<dbReference type="InterPro" id="IPR028082">
    <property type="entry name" value="Peripla_BP_I"/>
</dbReference>
<gene>
    <name evidence="5" type="primary">ccpA_2</name>
    <name evidence="5" type="ORF">GALL_95830</name>
</gene>
<dbReference type="Gene3D" id="3.40.50.2300">
    <property type="match status" value="2"/>
</dbReference>
<dbReference type="SUPFAM" id="SSF47413">
    <property type="entry name" value="lambda repressor-like DNA-binding domains"/>
    <property type="match status" value="1"/>
</dbReference>
<proteinExistence type="predicted"/>
<protein>
    <submittedName>
        <fullName evidence="5">Catabolite control protein A</fullName>
    </submittedName>
</protein>
<name>A0A1J5SJ31_9ZZZZ</name>
<feature type="domain" description="HTH lacI-type" evidence="4">
    <location>
        <begin position="4"/>
        <end position="58"/>
    </location>
</feature>
<dbReference type="Pfam" id="PF13377">
    <property type="entry name" value="Peripla_BP_3"/>
    <property type="match status" value="1"/>
</dbReference>
<dbReference type="InterPro" id="IPR010982">
    <property type="entry name" value="Lambda_DNA-bd_dom_sf"/>
</dbReference>
<evidence type="ECO:0000259" key="4">
    <source>
        <dbReference type="PROSITE" id="PS50932"/>
    </source>
</evidence>
<dbReference type="SUPFAM" id="SSF53822">
    <property type="entry name" value="Periplasmic binding protein-like I"/>
    <property type="match status" value="1"/>
</dbReference>
<keyword evidence="2" id="KW-0238">DNA-binding</keyword>
<dbReference type="PANTHER" id="PTHR30146">
    <property type="entry name" value="LACI-RELATED TRANSCRIPTIONAL REPRESSOR"/>
    <property type="match status" value="1"/>
</dbReference>
<keyword evidence="1" id="KW-0805">Transcription regulation</keyword>
<dbReference type="EMBL" id="MLJW01000032">
    <property type="protein sequence ID" value="OIR08415.1"/>
    <property type="molecule type" value="Genomic_DNA"/>
</dbReference>
<sequence>MTTTTLKKISQVLGLSISTVSRALKNHPDISENTKKKVIELADTLEYEPNANAINLRTSKSKVFGLIVPHISNFFYDSFISAVEEESRLHGYTLMILQSGDDPVIETENLKLCRQNRVMGLFVCITPETKDIKPFLRLSEFNTPVIFFDKVPSEISCNKVCVADSEAAIIAAEKIIQKKKKNVLAIFGNKDLSITQKRLQAFESVFIKKANTVKLNILYAHSSDEAKNISKQYCQSKSKPDTVFCMSDEILTGVMKATQELHLQIPNDIAIIAISNGFFPKLFSPEITYVETSGYKLGKSAFSRMLACMADDTSTEELIQESVLVEGDSI</sequence>
<dbReference type="Pfam" id="PF00356">
    <property type="entry name" value="LacI"/>
    <property type="match status" value="1"/>
</dbReference>
<evidence type="ECO:0000313" key="5">
    <source>
        <dbReference type="EMBL" id="OIR08415.1"/>
    </source>
</evidence>
<dbReference type="GO" id="GO:0003700">
    <property type="term" value="F:DNA-binding transcription factor activity"/>
    <property type="evidence" value="ECO:0007669"/>
    <property type="project" value="TreeGrafter"/>
</dbReference>
<dbReference type="CDD" id="cd06267">
    <property type="entry name" value="PBP1_LacI_sugar_binding-like"/>
    <property type="match status" value="1"/>
</dbReference>
<organism evidence="5">
    <name type="scientific">mine drainage metagenome</name>
    <dbReference type="NCBI Taxonomy" id="410659"/>
    <lineage>
        <taxon>unclassified sequences</taxon>
        <taxon>metagenomes</taxon>
        <taxon>ecological metagenomes</taxon>
    </lineage>
</organism>
<keyword evidence="3" id="KW-0804">Transcription</keyword>
<comment type="caution">
    <text evidence="5">The sequence shown here is derived from an EMBL/GenBank/DDBJ whole genome shotgun (WGS) entry which is preliminary data.</text>
</comment>
<dbReference type="PANTHER" id="PTHR30146:SF109">
    <property type="entry name" value="HTH-TYPE TRANSCRIPTIONAL REGULATOR GALS"/>
    <property type="match status" value="1"/>
</dbReference>